<reference evidence="1" key="1">
    <citation type="submission" date="2009-01" db="EMBL/GenBank/DDBJ databases">
        <authorList>
            <person name="Qin X."/>
            <person name="Bachman B."/>
            <person name="Battles P."/>
            <person name="Bell A."/>
            <person name="Bess C."/>
            <person name="Bickham C."/>
            <person name="Chaboub L."/>
            <person name="Chen D."/>
            <person name="Coyle M."/>
            <person name="Deiros D.R."/>
            <person name="Dinh H."/>
            <person name="Forbes L."/>
            <person name="Fowler G."/>
            <person name="Francisco L."/>
            <person name="Fu Q."/>
            <person name="Gubbala S."/>
            <person name="Hale W."/>
            <person name="Han Y."/>
            <person name="Hemphill L."/>
            <person name="Highlander S.K."/>
            <person name="Hirani K."/>
            <person name="Hogues M."/>
            <person name="Jackson L."/>
            <person name="Jakkamsetti A."/>
            <person name="Javaid M."/>
            <person name="Jiang H."/>
            <person name="Korchina V."/>
            <person name="Kovar C."/>
            <person name="Lara F."/>
            <person name="Lee S."/>
            <person name="Mata R."/>
            <person name="Mathew T."/>
            <person name="Moen C."/>
            <person name="Morales K."/>
            <person name="Munidasa M."/>
            <person name="Nazareth L."/>
            <person name="Ngo R."/>
            <person name="Nguyen L."/>
            <person name="Okwuonu G."/>
            <person name="Ongeri F."/>
            <person name="Patil S."/>
            <person name="Petrosino J."/>
            <person name="Pham C."/>
            <person name="Pham P."/>
            <person name="Pu L.-L."/>
            <person name="Puazo M."/>
            <person name="Raj R."/>
            <person name="Reid J."/>
            <person name="Rouhana J."/>
            <person name="Saada N."/>
            <person name="Shang Y."/>
            <person name="Simmons D."/>
            <person name="Thornton R."/>
            <person name="Warren J."/>
            <person name="Weissenberger G."/>
            <person name="Zhang J."/>
            <person name="Zhang L."/>
            <person name="Zhou C."/>
            <person name="Zhu D."/>
            <person name="Muzny D."/>
            <person name="Worley K."/>
            <person name="Gibbs R."/>
        </authorList>
    </citation>
    <scope>NUCLEOTIDE SEQUENCE [LARGE SCALE GENOMIC DNA]</scope>
    <source>
        <strain evidence="1">LMS2-1</strain>
    </source>
</reference>
<evidence type="ECO:0000313" key="2">
    <source>
        <dbReference type="Proteomes" id="UP000004525"/>
    </source>
</evidence>
<dbReference type="Proteomes" id="UP000004525">
    <property type="component" value="Unassembled WGS sequence"/>
</dbReference>
<accession>C2JUW9</accession>
<organism evidence="1 2">
    <name type="scientific">Lacticaseibacillus rhamnosus (strain LMS2-1)</name>
    <dbReference type="NCBI Taxonomy" id="525361"/>
    <lineage>
        <taxon>Bacteria</taxon>
        <taxon>Bacillati</taxon>
        <taxon>Bacillota</taxon>
        <taxon>Bacilli</taxon>
        <taxon>Lactobacillales</taxon>
        <taxon>Lactobacillaceae</taxon>
        <taxon>Lacticaseibacillus</taxon>
    </lineage>
</organism>
<comment type="caution">
    <text evidence="1">The sequence shown here is derived from an EMBL/GenBank/DDBJ whole genome shotgun (WGS) entry which is preliminary data.</text>
</comment>
<gene>
    <name evidence="1" type="ORF">HMPREF0539_0703</name>
</gene>
<dbReference type="HOGENOM" id="CLU_3119210_0_0_9"/>
<name>C2JUW9_LACRM</name>
<protein>
    <submittedName>
        <fullName evidence="1">Uncharacterized protein</fullName>
    </submittedName>
</protein>
<dbReference type="AlphaFoldDB" id="C2JUW9"/>
<dbReference type="EMBL" id="ACIZ01000026">
    <property type="protein sequence ID" value="EEN81145.1"/>
    <property type="molecule type" value="Genomic_DNA"/>
</dbReference>
<keyword evidence="2" id="KW-1185">Reference proteome</keyword>
<sequence length="50" mass="5972">MISTIFMAFILLWLVYQTGIFTQRKPYSNIIKLVITSEKDKLLMSQREVY</sequence>
<evidence type="ECO:0000313" key="1">
    <source>
        <dbReference type="EMBL" id="EEN81145.1"/>
    </source>
</evidence>
<proteinExistence type="predicted"/>